<feature type="transmembrane region" description="Helical" evidence="6">
    <location>
        <begin position="198"/>
        <end position="219"/>
    </location>
</feature>
<evidence type="ECO:0000259" key="7">
    <source>
        <dbReference type="Pfam" id="PF01545"/>
    </source>
</evidence>
<evidence type="ECO:0000256" key="2">
    <source>
        <dbReference type="ARBA" id="ARBA00022448"/>
    </source>
</evidence>
<gene>
    <name evidence="8" type="ORF">J8J14_12665</name>
</gene>
<proteinExistence type="predicted"/>
<dbReference type="Proteomes" id="UP000681594">
    <property type="component" value="Unassembled WGS sequence"/>
</dbReference>
<evidence type="ECO:0000256" key="4">
    <source>
        <dbReference type="ARBA" id="ARBA00022989"/>
    </source>
</evidence>
<protein>
    <submittedName>
        <fullName evidence="8">Cation transporter</fullName>
    </submittedName>
</protein>
<keyword evidence="9" id="KW-1185">Reference proteome</keyword>
<evidence type="ECO:0000313" key="9">
    <source>
        <dbReference type="Proteomes" id="UP000681594"/>
    </source>
</evidence>
<comment type="caution">
    <text evidence="8">The sequence shown here is derived from an EMBL/GenBank/DDBJ whole genome shotgun (WGS) entry which is preliminary data.</text>
</comment>
<name>A0ABS4AHD8_9PROT</name>
<dbReference type="RefSeq" id="WP_209379893.1">
    <property type="nucleotide sequence ID" value="NZ_JAGIZB010000011.1"/>
</dbReference>
<comment type="subcellular location">
    <subcellularLocation>
        <location evidence="1">Membrane</location>
        <topology evidence="1">Multi-pass membrane protein</topology>
    </subcellularLocation>
</comment>
<evidence type="ECO:0000256" key="5">
    <source>
        <dbReference type="ARBA" id="ARBA00023136"/>
    </source>
</evidence>
<evidence type="ECO:0000256" key="6">
    <source>
        <dbReference type="SAM" id="Phobius"/>
    </source>
</evidence>
<dbReference type="SUPFAM" id="SSF161111">
    <property type="entry name" value="Cation efflux protein transmembrane domain-like"/>
    <property type="match status" value="1"/>
</dbReference>
<keyword evidence="3 6" id="KW-0812">Transmembrane</keyword>
<evidence type="ECO:0000256" key="3">
    <source>
        <dbReference type="ARBA" id="ARBA00022692"/>
    </source>
</evidence>
<keyword evidence="4 6" id="KW-1133">Transmembrane helix</keyword>
<dbReference type="Pfam" id="PF01545">
    <property type="entry name" value="Cation_efflux"/>
    <property type="match status" value="1"/>
</dbReference>
<evidence type="ECO:0000313" key="8">
    <source>
        <dbReference type="EMBL" id="MBP0445629.1"/>
    </source>
</evidence>
<dbReference type="PANTHER" id="PTHR43840:SF15">
    <property type="entry name" value="MITOCHONDRIAL METAL TRANSPORTER 1-RELATED"/>
    <property type="match status" value="1"/>
</dbReference>
<evidence type="ECO:0000256" key="1">
    <source>
        <dbReference type="ARBA" id="ARBA00004141"/>
    </source>
</evidence>
<dbReference type="EMBL" id="JAGIZB010000011">
    <property type="protein sequence ID" value="MBP0445629.1"/>
    <property type="molecule type" value="Genomic_DNA"/>
</dbReference>
<feature type="transmembrane region" description="Helical" evidence="6">
    <location>
        <begin position="91"/>
        <end position="112"/>
    </location>
</feature>
<dbReference type="InterPro" id="IPR058533">
    <property type="entry name" value="Cation_efflux_TM"/>
</dbReference>
<dbReference type="InterPro" id="IPR027469">
    <property type="entry name" value="Cation_efflux_TMD_sf"/>
</dbReference>
<feature type="domain" description="Cation efflux protein transmembrane" evidence="7">
    <location>
        <begin position="24"/>
        <end position="227"/>
    </location>
</feature>
<dbReference type="PANTHER" id="PTHR43840">
    <property type="entry name" value="MITOCHONDRIAL METAL TRANSPORTER 1-RELATED"/>
    <property type="match status" value="1"/>
</dbReference>
<accession>A0ABS4AHD8</accession>
<dbReference type="Gene3D" id="1.20.1510.10">
    <property type="entry name" value="Cation efflux protein transmembrane domain"/>
    <property type="match status" value="1"/>
</dbReference>
<feature type="transmembrane region" description="Helical" evidence="6">
    <location>
        <begin position="49"/>
        <end position="70"/>
    </location>
</feature>
<reference evidence="8 9" key="1">
    <citation type="submission" date="2021-03" db="EMBL/GenBank/DDBJ databases">
        <authorList>
            <person name="So Y."/>
        </authorList>
    </citation>
    <scope>NUCLEOTIDE SEQUENCE [LARGE SCALE GENOMIC DNA]</scope>
    <source>
        <strain evidence="8 9">SSH11</strain>
    </source>
</reference>
<feature type="transmembrane region" description="Helical" evidence="6">
    <location>
        <begin position="167"/>
        <end position="186"/>
    </location>
</feature>
<keyword evidence="2" id="KW-0813">Transport</keyword>
<sequence>MSTSATTRPSVPDGPALQRERSILLACLLDCTMIGPYLVIGLLANSLTTIAECVRGGLMLGLEFILLVVLRRIHRGETTEYDYGVGKLEQFANLAIGVAMGAFGVWLLYAAVGRWFHPPDQAGYGLILASALTIVNLAINAAALRSLWRAGRDGTSAIMTVQIRSRAVKLLSSALVAAAIATNAAAELLGWPHWVGPAAEAVGTGFVGLVMIQLCVSLWREAVPHLLDHSLDEARQGSINRALAGHFANYDALVSVKSRIAGKQAIVDIALGFEPGRQIGEIQSVADAVTADLEGLIPGAIVTITPVALSR</sequence>
<dbReference type="InterPro" id="IPR050291">
    <property type="entry name" value="CDF_Transporter"/>
</dbReference>
<organism evidence="8 9">
    <name type="scientific">Pararoseomonas baculiformis</name>
    <dbReference type="NCBI Taxonomy" id="2820812"/>
    <lineage>
        <taxon>Bacteria</taxon>
        <taxon>Pseudomonadati</taxon>
        <taxon>Pseudomonadota</taxon>
        <taxon>Alphaproteobacteria</taxon>
        <taxon>Acetobacterales</taxon>
        <taxon>Acetobacteraceae</taxon>
        <taxon>Pararoseomonas</taxon>
    </lineage>
</organism>
<feature type="transmembrane region" description="Helical" evidence="6">
    <location>
        <begin position="23"/>
        <end position="43"/>
    </location>
</feature>
<keyword evidence="5 6" id="KW-0472">Membrane</keyword>
<feature type="transmembrane region" description="Helical" evidence="6">
    <location>
        <begin position="124"/>
        <end position="147"/>
    </location>
</feature>